<proteinExistence type="predicted"/>
<dbReference type="PANTHER" id="PTHR44591">
    <property type="entry name" value="STRESS RESPONSE REGULATOR PROTEIN 1"/>
    <property type="match status" value="1"/>
</dbReference>
<dbReference type="Gene3D" id="3.40.50.2300">
    <property type="match status" value="1"/>
</dbReference>
<dbReference type="Proteomes" id="UP000242849">
    <property type="component" value="Unassembled WGS sequence"/>
</dbReference>
<evidence type="ECO:0000313" key="7">
    <source>
        <dbReference type="Proteomes" id="UP000242849"/>
    </source>
</evidence>
<dbReference type="InterPro" id="IPR011006">
    <property type="entry name" value="CheY-like_superfamily"/>
</dbReference>
<dbReference type="OrthoDB" id="2085719at2"/>
<dbReference type="PANTHER" id="PTHR44591:SF14">
    <property type="entry name" value="PROTEIN PILG"/>
    <property type="match status" value="1"/>
</dbReference>
<evidence type="ECO:0000313" key="6">
    <source>
        <dbReference type="EMBL" id="SED12106.1"/>
    </source>
</evidence>
<dbReference type="Gene3D" id="1.10.3210.10">
    <property type="entry name" value="Hypothetical protein af1432"/>
    <property type="match status" value="1"/>
</dbReference>
<dbReference type="InterPro" id="IPR013976">
    <property type="entry name" value="HDOD"/>
</dbReference>
<dbReference type="PROSITE" id="PS51833">
    <property type="entry name" value="HDOD"/>
    <property type="match status" value="1"/>
</dbReference>
<dbReference type="SMART" id="SM00448">
    <property type="entry name" value="REC"/>
    <property type="match status" value="1"/>
</dbReference>
<evidence type="ECO:0000256" key="1">
    <source>
        <dbReference type="ARBA" id="ARBA00022553"/>
    </source>
</evidence>
<protein>
    <submittedName>
        <fullName evidence="6">HD-like signal output (HDOD) domain, no enzymatic activity</fullName>
    </submittedName>
</protein>
<gene>
    <name evidence="6" type="ORF">SAMN05421553_2067</name>
</gene>
<dbReference type="PROSITE" id="PS50110">
    <property type="entry name" value="RESPONSE_REGULATORY"/>
    <property type="match status" value="1"/>
</dbReference>
<keyword evidence="7" id="KW-1185">Reference proteome</keyword>
<keyword evidence="2" id="KW-0902">Two-component regulatory system</keyword>
<keyword evidence="1 3" id="KW-0597">Phosphoprotein</keyword>
<feature type="modified residue" description="4-aspartylphosphate" evidence="3">
    <location>
        <position position="53"/>
    </location>
</feature>
<feature type="domain" description="HDOD" evidence="5">
    <location>
        <begin position="150"/>
        <end position="339"/>
    </location>
</feature>
<name>A0A1H4Y2A7_PSEAG</name>
<evidence type="ECO:0000256" key="3">
    <source>
        <dbReference type="PROSITE-ProRule" id="PRU00169"/>
    </source>
</evidence>
<accession>A0A1H4Y2A7</accession>
<dbReference type="EMBL" id="FNSC01000001">
    <property type="protein sequence ID" value="SED12106.1"/>
    <property type="molecule type" value="Genomic_DNA"/>
</dbReference>
<organism evidence="6 7">
    <name type="scientific">Pseudomonas anguilliseptica</name>
    <dbReference type="NCBI Taxonomy" id="53406"/>
    <lineage>
        <taxon>Bacteria</taxon>
        <taxon>Pseudomonadati</taxon>
        <taxon>Pseudomonadota</taxon>
        <taxon>Gammaproteobacteria</taxon>
        <taxon>Pseudomonadales</taxon>
        <taxon>Pseudomonadaceae</taxon>
        <taxon>Pseudomonas</taxon>
    </lineage>
</organism>
<dbReference type="GO" id="GO:0000160">
    <property type="term" value="P:phosphorelay signal transduction system"/>
    <property type="evidence" value="ECO:0007669"/>
    <property type="project" value="UniProtKB-KW"/>
</dbReference>
<sequence>MRIMILEDDSWIADLLKQIVLSLRPCCQVVCLENVSAALREWQQRPADMVICDWNLPDGPGTRLLEQVRRDNSSTPLVVITGRSDRASVLAVRALKISTFISKPFQAAHVAACLATLLPADNDEQPSQASNTPHDLLDHLRSLPSSALQLPLKAHVRDRLLQNFKGEQIDLRELANEWQHDPALSARLLAVANSSAYNQVEKPCTNLLEALHKLGAINSLNLALSLALRQCSALDNALLRLFAQAHLDSTEQLIERSTHLARQCAMDPAPFHTAALLHRMGELCVLYLAQVWQDSGQSFSEAQVMQALDQFSSPFAISIKAQWHLPMQLRELIGACYNLPANNVKRENILMRLAACELNSAPDDPELARLRRLAGLS</sequence>
<reference evidence="7" key="1">
    <citation type="submission" date="2016-10" db="EMBL/GenBank/DDBJ databases">
        <authorList>
            <person name="Varghese N."/>
            <person name="Submissions S."/>
        </authorList>
    </citation>
    <scope>NUCLEOTIDE SEQUENCE [LARGE SCALE GENOMIC DNA]</scope>
    <source>
        <strain evidence="7">DSM 12111</strain>
    </source>
</reference>
<dbReference type="Pfam" id="PF08668">
    <property type="entry name" value="HDOD"/>
    <property type="match status" value="1"/>
</dbReference>
<dbReference type="CDD" id="cd00156">
    <property type="entry name" value="REC"/>
    <property type="match status" value="1"/>
</dbReference>
<feature type="domain" description="Response regulatory" evidence="4">
    <location>
        <begin position="2"/>
        <end position="118"/>
    </location>
</feature>
<dbReference type="RefSeq" id="WP_090379970.1">
    <property type="nucleotide sequence ID" value="NZ_FNSC01000001.1"/>
</dbReference>
<dbReference type="Pfam" id="PF00072">
    <property type="entry name" value="Response_reg"/>
    <property type="match status" value="1"/>
</dbReference>
<dbReference type="SUPFAM" id="SSF109604">
    <property type="entry name" value="HD-domain/PDEase-like"/>
    <property type="match status" value="1"/>
</dbReference>
<dbReference type="STRING" id="53406.SAMN05421553_2067"/>
<dbReference type="AlphaFoldDB" id="A0A1H4Y2A7"/>
<evidence type="ECO:0000259" key="5">
    <source>
        <dbReference type="PROSITE" id="PS51833"/>
    </source>
</evidence>
<evidence type="ECO:0000259" key="4">
    <source>
        <dbReference type="PROSITE" id="PS50110"/>
    </source>
</evidence>
<dbReference type="InterPro" id="IPR050595">
    <property type="entry name" value="Bact_response_regulator"/>
</dbReference>
<evidence type="ECO:0000256" key="2">
    <source>
        <dbReference type="ARBA" id="ARBA00023012"/>
    </source>
</evidence>
<dbReference type="InterPro" id="IPR001789">
    <property type="entry name" value="Sig_transdc_resp-reg_receiver"/>
</dbReference>
<dbReference type="SUPFAM" id="SSF52172">
    <property type="entry name" value="CheY-like"/>
    <property type="match status" value="1"/>
</dbReference>